<keyword evidence="2 4" id="KW-0064">Aspartyl protease</keyword>
<feature type="active site" evidence="3">
    <location>
        <position position="281"/>
    </location>
</feature>
<name>A0A162KHD9_CORDF</name>
<evidence type="ECO:0000256" key="6">
    <source>
        <dbReference type="SAM" id="SignalP"/>
    </source>
</evidence>
<evidence type="ECO:0000256" key="5">
    <source>
        <dbReference type="SAM" id="MobiDB-lite"/>
    </source>
</evidence>
<evidence type="ECO:0000256" key="3">
    <source>
        <dbReference type="PIRSR" id="PIRSR601461-1"/>
    </source>
</evidence>
<dbReference type="InterPro" id="IPR001969">
    <property type="entry name" value="Aspartic_peptidase_AS"/>
</dbReference>
<gene>
    <name evidence="8" type="ORF">LEL_06946</name>
</gene>
<reference evidence="8 9" key="1">
    <citation type="journal article" date="2016" name="Genome Biol. Evol.">
        <title>Divergent and convergent evolution of fungal pathogenicity.</title>
        <authorList>
            <person name="Shang Y."/>
            <person name="Xiao G."/>
            <person name="Zheng P."/>
            <person name="Cen K."/>
            <person name="Zhan S."/>
            <person name="Wang C."/>
        </authorList>
    </citation>
    <scope>NUCLEOTIDE SEQUENCE [LARGE SCALE GENOMIC DNA]</scope>
    <source>
        <strain evidence="8 9">RCEF 1005</strain>
    </source>
</reference>
<dbReference type="GO" id="GO:0006508">
    <property type="term" value="P:proteolysis"/>
    <property type="evidence" value="ECO:0007669"/>
    <property type="project" value="UniProtKB-KW"/>
</dbReference>
<dbReference type="EMBL" id="AZHF01000005">
    <property type="protein sequence ID" value="OAA74958.1"/>
    <property type="molecule type" value="Genomic_DNA"/>
</dbReference>
<dbReference type="PROSITE" id="PS00141">
    <property type="entry name" value="ASP_PROTEASE"/>
    <property type="match status" value="1"/>
</dbReference>
<keyword evidence="6" id="KW-0732">Signal</keyword>
<keyword evidence="4" id="KW-0645">Protease</keyword>
<evidence type="ECO:0000313" key="8">
    <source>
        <dbReference type="EMBL" id="OAA74958.1"/>
    </source>
</evidence>
<dbReference type="GO" id="GO:0004190">
    <property type="term" value="F:aspartic-type endopeptidase activity"/>
    <property type="evidence" value="ECO:0007669"/>
    <property type="project" value="UniProtKB-KW"/>
</dbReference>
<dbReference type="PANTHER" id="PTHR47966:SF2">
    <property type="entry name" value="ASPERGILLOPEPSIN-1-RELATED"/>
    <property type="match status" value="1"/>
</dbReference>
<proteinExistence type="inferred from homology"/>
<evidence type="ECO:0000313" key="9">
    <source>
        <dbReference type="Proteomes" id="UP000076881"/>
    </source>
</evidence>
<feature type="region of interest" description="Disordered" evidence="5">
    <location>
        <begin position="50"/>
        <end position="70"/>
    </location>
</feature>
<dbReference type="Proteomes" id="UP000076881">
    <property type="component" value="Unassembled WGS sequence"/>
</dbReference>
<keyword evidence="4" id="KW-0378">Hydrolase</keyword>
<feature type="compositionally biased region" description="Polar residues" evidence="5">
    <location>
        <begin position="60"/>
        <end position="69"/>
    </location>
</feature>
<dbReference type="InterPro" id="IPR001461">
    <property type="entry name" value="Aspartic_peptidase_A1"/>
</dbReference>
<dbReference type="Gene3D" id="2.40.70.10">
    <property type="entry name" value="Acid Proteases"/>
    <property type="match status" value="2"/>
</dbReference>
<feature type="active site" evidence="3">
    <location>
        <position position="94"/>
    </location>
</feature>
<evidence type="ECO:0000256" key="4">
    <source>
        <dbReference type="RuleBase" id="RU000454"/>
    </source>
</evidence>
<dbReference type="OrthoDB" id="2747330at2759"/>
<evidence type="ECO:0000256" key="2">
    <source>
        <dbReference type="ARBA" id="ARBA00022750"/>
    </source>
</evidence>
<evidence type="ECO:0000256" key="1">
    <source>
        <dbReference type="ARBA" id="ARBA00007447"/>
    </source>
</evidence>
<accession>A0A162KHD9</accession>
<dbReference type="InterPro" id="IPR033121">
    <property type="entry name" value="PEPTIDASE_A1"/>
</dbReference>
<dbReference type="Pfam" id="PF00026">
    <property type="entry name" value="Asp"/>
    <property type="match status" value="1"/>
</dbReference>
<dbReference type="PRINTS" id="PR00792">
    <property type="entry name" value="PEPSIN"/>
</dbReference>
<feature type="signal peptide" evidence="6">
    <location>
        <begin position="1"/>
        <end position="16"/>
    </location>
</feature>
<dbReference type="InterPro" id="IPR021109">
    <property type="entry name" value="Peptidase_aspartic_dom_sf"/>
</dbReference>
<organism evidence="8 9">
    <name type="scientific">Akanthomyces lecanii RCEF 1005</name>
    <dbReference type="NCBI Taxonomy" id="1081108"/>
    <lineage>
        <taxon>Eukaryota</taxon>
        <taxon>Fungi</taxon>
        <taxon>Dikarya</taxon>
        <taxon>Ascomycota</taxon>
        <taxon>Pezizomycotina</taxon>
        <taxon>Sordariomycetes</taxon>
        <taxon>Hypocreomycetidae</taxon>
        <taxon>Hypocreales</taxon>
        <taxon>Cordycipitaceae</taxon>
        <taxon>Akanthomyces</taxon>
        <taxon>Cordyceps confragosa</taxon>
    </lineage>
</organism>
<feature type="domain" description="Peptidase A1" evidence="7">
    <location>
        <begin position="76"/>
        <end position="378"/>
    </location>
</feature>
<protein>
    <submittedName>
        <fullName evidence="8">Endothiapepsin</fullName>
    </submittedName>
</protein>
<dbReference type="AlphaFoldDB" id="A0A162KHD9"/>
<feature type="chain" id="PRO_5007836564" evidence="6">
    <location>
        <begin position="17"/>
        <end position="381"/>
    </location>
</feature>
<dbReference type="PANTHER" id="PTHR47966">
    <property type="entry name" value="BETA-SITE APP-CLEAVING ENZYME, ISOFORM A-RELATED"/>
    <property type="match status" value="1"/>
</dbReference>
<dbReference type="SUPFAM" id="SSF50630">
    <property type="entry name" value="Acid proteases"/>
    <property type="match status" value="1"/>
</dbReference>
<dbReference type="STRING" id="1081108.A0A162KHD9"/>
<sequence length="381" mass="39972">MVLLKSILAYASLASAAAVLTAPSVNFAGEKGRFSVNLKYNENFQRGARVPSLGARDDGSGTTPAYNSKSRPDAEYYAELLVGTPSQTLNLLFDTGSSDLWLFGADAQGDIDPGQAQWNHSESSTATLVKNGKWDIGYLDGSGAKGTIYKDTVSIAGATVANQGVESATEVSPIEGGSSILGVPLSGIIGFGFDSLNSASPQQKTLFSNLMPHLDEPVFTVDLKHNADGTFGFGFVDDSRYTGNLSYTEVDSSQGFWNITATGYQIGDGDFVSLEYSGIVDTGNSAFDVPTKAYNAWKKKVPAGDITARTVLPDFSFGIGDAIITVPGAHLKKKDSDGSYSLTLTDAGDSAPTFGSPAMTGAYVVFENGDDGPRMGWANSA</sequence>
<comment type="caution">
    <text evidence="8">The sequence shown here is derived from an EMBL/GenBank/DDBJ whole genome shotgun (WGS) entry which is preliminary data.</text>
</comment>
<dbReference type="PROSITE" id="PS51767">
    <property type="entry name" value="PEPTIDASE_A1"/>
    <property type="match status" value="1"/>
</dbReference>
<evidence type="ECO:0000259" key="7">
    <source>
        <dbReference type="PROSITE" id="PS51767"/>
    </source>
</evidence>
<keyword evidence="9" id="KW-1185">Reference proteome</keyword>
<comment type="similarity">
    <text evidence="1 4">Belongs to the peptidase A1 family.</text>
</comment>